<reference evidence="6 7" key="1">
    <citation type="submission" date="2017-06" db="EMBL/GenBank/DDBJ databases">
        <title>Biodegradation of gentamicin by bacterial consortia AMQD4 in synthetic medium and raw gentamicin sewage.</title>
        <authorList>
            <person name="Chang H."/>
            <person name="Feng Y."/>
            <person name="Li Z."/>
            <person name="Xue J."/>
            <person name="Cheng D."/>
        </authorList>
    </citation>
    <scope>NUCLEOTIDE SEQUENCE [LARGE SCALE GENOMIC DNA]</scope>
    <source>
        <strain evidence="6 7">BZC3</strain>
    </source>
</reference>
<comment type="pathway">
    <text evidence="1">Amino-acid biosynthesis; L-asparagine biosynthesis; L-asparagine from L-aspartate (L-Gln route): step 1/1.</text>
</comment>
<dbReference type="PANTHER" id="PTHR43284:SF1">
    <property type="entry name" value="ASPARAGINE SYNTHETASE"/>
    <property type="match status" value="1"/>
</dbReference>
<dbReference type="InterPro" id="IPR014729">
    <property type="entry name" value="Rossmann-like_a/b/a_fold"/>
</dbReference>
<dbReference type="InterPro" id="IPR051786">
    <property type="entry name" value="ASN_synthetase/amidase"/>
</dbReference>
<sequence length="673" mass="73078">MTPLSPHAHGYVLVDRRTTSEDGPDAVDACFLALRDGGWRRALDIDGLQVWLGPRSRLKAVQVHRRHVLIGDWRGGARSLASLIGESRSAIEIARRAVDNGWGRYVLAWIDDATDALALLRDPSGALDCVWWRTGGVTVATAEPPPELDPLWPDHVGIDWTTLADYLENVAVIADRLAVRGLSPVRPGELVVTGAPSVAHEIWSPAAFCRRQRDWDDDPAALEAVVDQTTAALVSGHRHIVAELSGGLDSSVVAAGLVAAGRAKDAVFINYYGNRSEGDERLWAAETAETLGVSLEYAAKAAAAVTIRQLMGPGQSLRPGLNGLDMAYDADMARRAEAAGATGILSGQGGDAVFHYAADPDIIVDRFRRLGPRALSPAWLTRMAHWTGTPAWALACRAFRVTPQSRPEGGHHWSDAEGLPPAKAGQLRALANVQLFWGDALRARQAELLQPLLAQPVVEHCLRIPVDVLTRGARDRALARQAFAHRLPARLIERRGKGDLTQHYGRVVHASLPLLRPFLLEGELASRRLIDTVEMARALDENALIRHPASNRRLIAAALEAWTRTWLARLERRRRQVAIQPRDNALVELPDVARTGEGVAFPESRQQGRFPVETIQGAEEAPQPGPVQIAFDEKGRGPDPGRSVKRASVDIGLGRKGQRPADASLTRLGPAGD</sequence>
<evidence type="ECO:0000313" key="7">
    <source>
        <dbReference type="Proteomes" id="UP000197024"/>
    </source>
</evidence>
<comment type="catalytic activity">
    <reaction evidence="3">
        <text>L-aspartate + L-glutamine + ATP + H2O = L-asparagine + L-glutamate + AMP + diphosphate + H(+)</text>
        <dbReference type="Rhea" id="RHEA:12228"/>
        <dbReference type="ChEBI" id="CHEBI:15377"/>
        <dbReference type="ChEBI" id="CHEBI:15378"/>
        <dbReference type="ChEBI" id="CHEBI:29985"/>
        <dbReference type="ChEBI" id="CHEBI:29991"/>
        <dbReference type="ChEBI" id="CHEBI:30616"/>
        <dbReference type="ChEBI" id="CHEBI:33019"/>
        <dbReference type="ChEBI" id="CHEBI:58048"/>
        <dbReference type="ChEBI" id="CHEBI:58359"/>
        <dbReference type="ChEBI" id="CHEBI:456215"/>
        <dbReference type="EC" id="6.3.5.4"/>
    </reaction>
</comment>
<organism evidence="6 7">
    <name type="scientific">Brevundimonas diminuta</name>
    <name type="common">Pseudomonas diminuta</name>
    <dbReference type="NCBI Taxonomy" id="293"/>
    <lineage>
        <taxon>Bacteria</taxon>
        <taxon>Pseudomonadati</taxon>
        <taxon>Pseudomonadota</taxon>
        <taxon>Alphaproteobacteria</taxon>
        <taxon>Caulobacterales</taxon>
        <taxon>Caulobacteraceae</taxon>
        <taxon>Brevundimonas</taxon>
    </lineage>
</organism>
<feature type="domain" description="Asparagine synthetase" evidence="5">
    <location>
        <begin position="222"/>
        <end position="563"/>
    </location>
</feature>
<protein>
    <recommendedName>
        <fullName evidence="2">asparagine synthase (glutamine-hydrolyzing)</fullName>
        <ecNumber evidence="2">6.3.5.4</ecNumber>
    </recommendedName>
</protein>
<dbReference type="EC" id="6.3.5.4" evidence="2"/>
<dbReference type="GO" id="GO:0006529">
    <property type="term" value="P:asparagine biosynthetic process"/>
    <property type="evidence" value="ECO:0007669"/>
    <property type="project" value="InterPro"/>
</dbReference>
<dbReference type="AlphaFoldDB" id="A0A1Z3LTJ3"/>
<reference evidence="6 7" key="2">
    <citation type="submission" date="2017-06" db="EMBL/GenBank/DDBJ databases">
        <authorList>
            <person name="Kim H.J."/>
            <person name="Triplett B.A."/>
        </authorList>
    </citation>
    <scope>NUCLEOTIDE SEQUENCE [LARGE SCALE GENOMIC DNA]</scope>
    <source>
        <strain evidence="6 7">BZC3</strain>
    </source>
</reference>
<dbReference type="Proteomes" id="UP000197024">
    <property type="component" value="Chromosome"/>
</dbReference>
<evidence type="ECO:0000313" key="6">
    <source>
        <dbReference type="EMBL" id="ASD25469.1"/>
    </source>
</evidence>
<evidence type="ECO:0000256" key="1">
    <source>
        <dbReference type="ARBA" id="ARBA00005187"/>
    </source>
</evidence>
<evidence type="ECO:0000256" key="3">
    <source>
        <dbReference type="ARBA" id="ARBA00048741"/>
    </source>
</evidence>
<feature type="region of interest" description="Disordered" evidence="4">
    <location>
        <begin position="618"/>
        <end position="673"/>
    </location>
</feature>
<dbReference type="InterPro" id="IPR001962">
    <property type="entry name" value="Asn_synthase"/>
</dbReference>
<evidence type="ECO:0000256" key="4">
    <source>
        <dbReference type="SAM" id="MobiDB-lite"/>
    </source>
</evidence>
<evidence type="ECO:0000259" key="5">
    <source>
        <dbReference type="Pfam" id="PF00733"/>
    </source>
</evidence>
<proteinExistence type="predicted"/>
<dbReference type="EMBL" id="CP021995">
    <property type="protein sequence ID" value="ASD25469.1"/>
    <property type="molecule type" value="Genomic_DNA"/>
</dbReference>
<name>A0A1Z3LTJ3_BREDI</name>
<evidence type="ECO:0000256" key="2">
    <source>
        <dbReference type="ARBA" id="ARBA00012737"/>
    </source>
</evidence>
<dbReference type="GO" id="GO:0004066">
    <property type="term" value="F:asparagine synthase (glutamine-hydrolyzing) activity"/>
    <property type="evidence" value="ECO:0007669"/>
    <property type="project" value="UniProtKB-EC"/>
</dbReference>
<gene>
    <name evidence="6" type="ORF">CD943_00265</name>
</gene>
<dbReference type="Gene3D" id="3.40.50.620">
    <property type="entry name" value="HUPs"/>
    <property type="match status" value="1"/>
</dbReference>
<dbReference type="Pfam" id="PF00733">
    <property type="entry name" value="Asn_synthase"/>
    <property type="match status" value="1"/>
</dbReference>
<dbReference type="PANTHER" id="PTHR43284">
    <property type="entry name" value="ASPARAGINE SYNTHETASE (GLUTAMINE-HYDROLYZING)"/>
    <property type="match status" value="1"/>
</dbReference>
<accession>A0A1Z3LTJ3</accession>
<dbReference type="SUPFAM" id="SSF52402">
    <property type="entry name" value="Adenine nucleotide alpha hydrolases-like"/>
    <property type="match status" value="1"/>
</dbReference>